<evidence type="ECO:0000313" key="12">
    <source>
        <dbReference type="Proteomes" id="UP000623967"/>
    </source>
</evidence>
<keyword evidence="12" id="KW-1185">Reference proteome</keyword>
<evidence type="ECO:0000256" key="4">
    <source>
        <dbReference type="ARBA" id="ARBA00022679"/>
    </source>
</evidence>
<name>A0ABS1TU34_9BACI</name>
<dbReference type="PANTHER" id="PTHR43711">
    <property type="entry name" value="TWO-COMPONENT HISTIDINE KINASE"/>
    <property type="match status" value="1"/>
</dbReference>
<dbReference type="Gene3D" id="3.30.565.10">
    <property type="entry name" value="Histidine kinase-like ATPase, C-terminal domain"/>
    <property type="match status" value="1"/>
</dbReference>
<dbReference type="Pfam" id="PF00512">
    <property type="entry name" value="HisKA"/>
    <property type="match status" value="1"/>
</dbReference>
<evidence type="ECO:0000313" key="11">
    <source>
        <dbReference type="EMBL" id="MBL4953415.1"/>
    </source>
</evidence>
<dbReference type="InterPro" id="IPR050736">
    <property type="entry name" value="Sensor_HK_Regulatory"/>
</dbReference>
<evidence type="ECO:0000256" key="3">
    <source>
        <dbReference type="ARBA" id="ARBA00022553"/>
    </source>
</evidence>
<protein>
    <recommendedName>
        <fullName evidence="2">histidine kinase</fullName>
        <ecNumber evidence="2">2.7.13.3</ecNumber>
    </recommendedName>
</protein>
<dbReference type="InterPro" id="IPR036097">
    <property type="entry name" value="HisK_dim/P_sf"/>
</dbReference>
<comment type="caution">
    <text evidence="11">The sequence shown here is derived from an EMBL/GenBank/DDBJ whole genome shotgun (WGS) entry which is preliminary data.</text>
</comment>
<keyword evidence="7" id="KW-0067">ATP-binding</keyword>
<dbReference type="SUPFAM" id="SSF55874">
    <property type="entry name" value="ATPase domain of HSP90 chaperone/DNA topoisomerase II/histidine kinase"/>
    <property type="match status" value="1"/>
</dbReference>
<keyword evidence="6 11" id="KW-0418">Kinase</keyword>
<dbReference type="InterPro" id="IPR003661">
    <property type="entry name" value="HisK_dim/P_dom"/>
</dbReference>
<evidence type="ECO:0000259" key="10">
    <source>
        <dbReference type="PROSITE" id="PS50109"/>
    </source>
</evidence>
<dbReference type="SMART" id="SM00388">
    <property type="entry name" value="HisKA"/>
    <property type="match status" value="1"/>
</dbReference>
<feature type="domain" description="Histidine kinase" evidence="10">
    <location>
        <begin position="201"/>
        <end position="415"/>
    </location>
</feature>
<dbReference type="EMBL" id="JAESWB010000191">
    <property type="protein sequence ID" value="MBL4953415.1"/>
    <property type="molecule type" value="Genomic_DNA"/>
</dbReference>
<evidence type="ECO:0000256" key="8">
    <source>
        <dbReference type="ARBA" id="ARBA00023012"/>
    </source>
</evidence>
<keyword evidence="5" id="KW-0547">Nucleotide-binding</keyword>
<evidence type="ECO:0000256" key="7">
    <source>
        <dbReference type="ARBA" id="ARBA00022840"/>
    </source>
</evidence>
<proteinExistence type="predicted"/>
<dbReference type="InterPro" id="IPR003594">
    <property type="entry name" value="HATPase_dom"/>
</dbReference>
<keyword evidence="3" id="KW-0597">Phosphoprotein</keyword>
<evidence type="ECO:0000256" key="1">
    <source>
        <dbReference type="ARBA" id="ARBA00000085"/>
    </source>
</evidence>
<dbReference type="Proteomes" id="UP000623967">
    <property type="component" value="Unassembled WGS sequence"/>
</dbReference>
<dbReference type="SMART" id="SM00387">
    <property type="entry name" value="HATPase_c"/>
    <property type="match status" value="1"/>
</dbReference>
<dbReference type="InterPro" id="IPR036890">
    <property type="entry name" value="HATPase_C_sf"/>
</dbReference>
<keyword evidence="9" id="KW-0812">Transmembrane</keyword>
<dbReference type="Pfam" id="PF02518">
    <property type="entry name" value="HATPase_c"/>
    <property type="match status" value="1"/>
</dbReference>
<keyword evidence="4" id="KW-0808">Transferase</keyword>
<comment type="catalytic activity">
    <reaction evidence="1">
        <text>ATP + protein L-histidine = ADP + protein N-phospho-L-histidine.</text>
        <dbReference type="EC" id="2.7.13.3"/>
    </reaction>
</comment>
<dbReference type="EC" id="2.7.13.3" evidence="2"/>
<dbReference type="CDD" id="cd00075">
    <property type="entry name" value="HATPase"/>
    <property type="match status" value="1"/>
</dbReference>
<gene>
    <name evidence="11" type="ORF">JK635_14500</name>
</gene>
<dbReference type="PROSITE" id="PS50109">
    <property type="entry name" value="HIS_KIN"/>
    <property type="match status" value="1"/>
</dbReference>
<keyword evidence="9" id="KW-0472">Membrane</keyword>
<evidence type="ECO:0000256" key="6">
    <source>
        <dbReference type="ARBA" id="ARBA00022777"/>
    </source>
</evidence>
<keyword evidence="8" id="KW-0902">Two-component regulatory system</keyword>
<dbReference type="InterPro" id="IPR004358">
    <property type="entry name" value="Sig_transdc_His_kin-like_C"/>
</dbReference>
<reference evidence="11 12" key="1">
    <citation type="submission" date="2021-01" db="EMBL/GenBank/DDBJ databases">
        <title>Genome public.</title>
        <authorList>
            <person name="Liu C."/>
            <person name="Sun Q."/>
        </authorList>
    </citation>
    <scope>NUCLEOTIDE SEQUENCE [LARGE SCALE GENOMIC DNA]</scope>
    <source>
        <strain evidence="11 12">YIM B02564</strain>
    </source>
</reference>
<evidence type="ECO:0000256" key="2">
    <source>
        <dbReference type="ARBA" id="ARBA00012438"/>
    </source>
</evidence>
<dbReference type="PRINTS" id="PR00344">
    <property type="entry name" value="BCTRLSENSOR"/>
</dbReference>
<evidence type="ECO:0000256" key="9">
    <source>
        <dbReference type="SAM" id="Phobius"/>
    </source>
</evidence>
<dbReference type="SUPFAM" id="SSF47384">
    <property type="entry name" value="Homodimeric domain of signal transducing histidine kinase"/>
    <property type="match status" value="1"/>
</dbReference>
<organism evidence="11 12">
    <name type="scientific">Neobacillus paridis</name>
    <dbReference type="NCBI Taxonomy" id="2803862"/>
    <lineage>
        <taxon>Bacteria</taxon>
        <taxon>Bacillati</taxon>
        <taxon>Bacillota</taxon>
        <taxon>Bacilli</taxon>
        <taxon>Bacillales</taxon>
        <taxon>Bacillaceae</taxon>
        <taxon>Neobacillus</taxon>
    </lineage>
</organism>
<evidence type="ECO:0000256" key="5">
    <source>
        <dbReference type="ARBA" id="ARBA00022741"/>
    </source>
</evidence>
<dbReference type="PANTHER" id="PTHR43711:SF1">
    <property type="entry name" value="HISTIDINE KINASE 1"/>
    <property type="match status" value="1"/>
</dbReference>
<dbReference type="CDD" id="cd00082">
    <property type="entry name" value="HisKA"/>
    <property type="match status" value="1"/>
</dbReference>
<dbReference type="RefSeq" id="WP_202654671.1">
    <property type="nucleotide sequence ID" value="NZ_JAESWB010000191.1"/>
</dbReference>
<dbReference type="Gene3D" id="1.10.287.130">
    <property type="match status" value="1"/>
</dbReference>
<feature type="transmembrane region" description="Helical" evidence="9">
    <location>
        <begin position="158"/>
        <end position="181"/>
    </location>
</feature>
<feature type="transmembrane region" description="Helical" evidence="9">
    <location>
        <begin position="12"/>
        <end position="32"/>
    </location>
</feature>
<dbReference type="GO" id="GO:0016301">
    <property type="term" value="F:kinase activity"/>
    <property type="evidence" value="ECO:0007669"/>
    <property type="project" value="UniProtKB-KW"/>
</dbReference>
<dbReference type="InterPro" id="IPR005467">
    <property type="entry name" value="His_kinase_dom"/>
</dbReference>
<sequence>MFHKVKTKLTFIYTCSLVLLLFSFIGILYLLISHQIYQQEIEELSAYYNKEADDFYDDFYEKDDHHKKEEDHPLKYEPEEPIFYYLYDQAGNLIYGKETNQELFRWIDNQMDIRSSDEIIKMDKGSQHFLLMKQEIGADGFVLIGKEITAQQHLIEKITWILLSLTIFFSLIFALLGYYFAGQAIKPIKRAFEKQEKFVSDASHELRTPLSIFYSSIDLLMTEEKDRLSPFGQEVLEDVKIEAQLMSKLVNDLLILARSDKNQLMLESKELNLSKLFTSIHQRFERKIPKDIAFRENIQPGILFHGDEVRIQELLYILLDNALRYTKAGEITLGLTENAGKITITVEDTGCGIAAEDLPLIFDRFYRADQMREKGGAGLGLSIAQTIVQAHGGEITVSSQLGKGSIFTVIFNQNNGSS</sequence>
<accession>A0ABS1TU34</accession>
<keyword evidence="9" id="KW-1133">Transmembrane helix</keyword>